<evidence type="ECO:0000256" key="5">
    <source>
        <dbReference type="SAM" id="MobiDB-lite"/>
    </source>
</evidence>
<evidence type="ECO:0000256" key="4">
    <source>
        <dbReference type="ARBA" id="ARBA00023163"/>
    </source>
</evidence>
<keyword evidence="3" id="KW-0238">DNA-binding</keyword>
<proteinExistence type="inferred from homology"/>
<sequence length="209" mass="22175">MDLEGDASTTSTTASSSSAAALSSIAATASAAAATGTAGDDDRDSNSPPPSPDLPPLSAAALALAPSLPLETLPIANISRLMRRSLPESAKIGKDAKEAVQIVLSEFISFVTSEANERCLADRRKTISGDDLLMAFRLLGLDEYHEVLRIFLTRYRMAQEANPRPKRRRTSAKRKSTAEGEDQGHEPGPDEDEDDDDDDGGDDGGEDDD</sequence>
<keyword evidence="2" id="KW-0805">Transcription regulation</keyword>
<reference evidence="7" key="2">
    <citation type="journal article" date="2019" name="IMA Fungus">
        <title>Genome sequencing and comparison of five Tilletia species to identify candidate genes for the detection of regulated species infecting wheat.</title>
        <authorList>
            <person name="Nguyen H.D.T."/>
            <person name="Sultana T."/>
            <person name="Kesanakurti P."/>
            <person name="Hambleton S."/>
        </authorList>
    </citation>
    <scope>NUCLEOTIDE SEQUENCE</scope>
    <source>
        <strain evidence="7">DAOMC 236422</strain>
    </source>
</reference>
<evidence type="ECO:0000256" key="2">
    <source>
        <dbReference type="ARBA" id="ARBA00023015"/>
    </source>
</evidence>
<gene>
    <name evidence="7" type="ORF">A4X09_0g4811</name>
</gene>
<dbReference type="InterPro" id="IPR009072">
    <property type="entry name" value="Histone-fold"/>
</dbReference>
<evidence type="ECO:0000259" key="6">
    <source>
        <dbReference type="Pfam" id="PF00808"/>
    </source>
</evidence>
<comment type="similarity">
    <text evidence="1">Belongs to the NFYB/HAP3 subunit family.</text>
</comment>
<dbReference type="GO" id="GO:0001228">
    <property type="term" value="F:DNA-binding transcription activator activity, RNA polymerase II-specific"/>
    <property type="evidence" value="ECO:0007669"/>
    <property type="project" value="InterPro"/>
</dbReference>
<evidence type="ECO:0000256" key="3">
    <source>
        <dbReference type="ARBA" id="ARBA00023125"/>
    </source>
</evidence>
<dbReference type="Proteomes" id="UP000078113">
    <property type="component" value="Unassembled WGS sequence"/>
</dbReference>
<protein>
    <recommendedName>
        <fullName evidence="6">Transcription factor CBF/NF-Y/archaeal histone domain-containing protein</fullName>
    </recommendedName>
</protein>
<feature type="compositionally biased region" description="Acidic residues" evidence="5">
    <location>
        <begin position="189"/>
        <end position="209"/>
    </location>
</feature>
<dbReference type="Gene3D" id="1.10.20.10">
    <property type="entry name" value="Histone, subunit A"/>
    <property type="match status" value="1"/>
</dbReference>
<feature type="compositionally biased region" description="Basic and acidic residues" evidence="5">
    <location>
        <begin position="176"/>
        <end position="188"/>
    </location>
</feature>
<keyword evidence="4" id="KW-0804">Transcription</keyword>
<organism evidence="7 8">
    <name type="scientific">Tilletia walkeri</name>
    <dbReference type="NCBI Taxonomy" id="117179"/>
    <lineage>
        <taxon>Eukaryota</taxon>
        <taxon>Fungi</taxon>
        <taxon>Dikarya</taxon>
        <taxon>Basidiomycota</taxon>
        <taxon>Ustilaginomycotina</taxon>
        <taxon>Exobasidiomycetes</taxon>
        <taxon>Tilletiales</taxon>
        <taxon>Tilletiaceae</taxon>
        <taxon>Tilletia</taxon>
    </lineage>
</organism>
<dbReference type="PRINTS" id="PR00615">
    <property type="entry name" value="CCAATSUBUNTA"/>
</dbReference>
<keyword evidence="8" id="KW-1185">Reference proteome</keyword>
<feature type="domain" description="Transcription factor CBF/NF-Y/archaeal histone" evidence="6">
    <location>
        <begin position="72"/>
        <end position="135"/>
    </location>
</feature>
<dbReference type="GO" id="GO:0046982">
    <property type="term" value="F:protein heterodimerization activity"/>
    <property type="evidence" value="ECO:0007669"/>
    <property type="project" value="InterPro"/>
</dbReference>
<feature type="region of interest" description="Disordered" evidence="5">
    <location>
        <begin position="32"/>
        <end position="57"/>
    </location>
</feature>
<evidence type="ECO:0000256" key="1">
    <source>
        <dbReference type="ARBA" id="ARBA00009053"/>
    </source>
</evidence>
<dbReference type="CDD" id="cd22907">
    <property type="entry name" value="HFD_NFYB"/>
    <property type="match status" value="1"/>
</dbReference>
<dbReference type="Pfam" id="PF00808">
    <property type="entry name" value="CBFD_NFYB_HMF"/>
    <property type="match status" value="1"/>
</dbReference>
<dbReference type="InterPro" id="IPR003958">
    <property type="entry name" value="CBFA_NFYB_domain"/>
</dbReference>
<name>A0A8X7N7Q1_9BASI</name>
<accession>A0A8X7N7Q1</accession>
<dbReference type="PANTHER" id="PTHR11064:SF9">
    <property type="entry name" value="NUCLEAR TRANSCRIPTION FACTOR Y SUBUNIT BETA"/>
    <property type="match status" value="1"/>
</dbReference>
<evidence type="ECO:0000313" key="8">
    <source>
        <dbReference type="Proteomes" id="UP000078113"/>
    </source>
</evidence>
<dbReference type="GO" id="GO:0000978">
    <property type="term" value="F:RNA polymerase II cis-regulatory region sequence-specific DNA binding"/>
    <property type="evidence" value="ECO:0007669"/>
    <property type="project" value="TreeGrafter"/>
</dbReference>
<feature type="region of interest" description="Disordered" evidence="5">
    <location>
        <begin position="159"/>
        <end position="209"/>
    </location>
</feature>
<dbReference type="EMBL" id="LWDG02000219">
    <property type="protein sequence ID" value="KAE8267534.1"/>
    <property type="molecule type" value="Genomic_DNA"/>
</dbReference>
<reference evidence="7" key="1">
    <citation type="submission" date="2016-04" db="EMBL/GenBank/DDBJ databases">
        <authorList>
            <person name="Nguyen H.D."/>
            <person name="Samba Siva P."/>
            <person name="Cullis J."/>
            <person name="Levesque C.A."/>
            <person name="Hambleton S."/>
        </authorList>
    </citation>
    <scope>NUCLEOTIDE SEQUENCE</scope>
    <source>
        <strain evidence="7">DAOMC 236422</strain>
    </source>
</reference>
<dbReference type="PANTHER" id="PTHR11064">
    <property type="entry name" value="CCAAT-BINDING TRANSCRIPTION FACTOR-RELATED"/>
    <property type="match status" value="1"/>
</dbReference>
<dbReference type="InterPro" id="IPR027113">
    <property type="entry name" value="Transc_fact_NFYB/HAP3"/>
</dbReference>
<dbReference type="GO" id="GO:0016602">
    <property type="term" value="C:CCAAT-binding factor complex"/>
    <property type="evidence" value="ECO:0007669"/>
    <property type="project" value="InterPro"/>
</dbReference>
<evidence type="ECO:0000313" key="7">
    <source>
        <dbReference type="EMBL" id="KAE8267534.1"/>
    </source>
</evidence>
<dbReference type="AlphaFoldDB" id="A0A8X7N7Q1"/>
<feature type="compositionally biased region" description="Basic residues" evidence="5">
    <location>
        <begin position="164"/>
        <end position="175"/>
    </location>
</feature>
<dbReference type="SUPFAM" id="SSF47113">
    <property type="entry name" value="Histone-fold"/>
    <property type="match status" value="1"/>
</dbReference>
<comment type="caution">
    <text evidence="7">The sequence shown here is derived from an EMBL/GenBank/DDBJ whole genome shotgun (WGS) entry which is preliminary data.</text>
</comment>